<dbReference type="AlphaFoldDB" id="S4PYW5"/>
<protein>
    <submittedName>
        <fullName evidence="1">Uncharacterized protein</fullName>
    </submittedName>
</protein>
<accession>S4PYW5</accession>
<reference evidence="1" key="2">
    <citation type="submission" date="2013-05" db="EMBL/GenBank/DDBJ databases">
        <authorList>
            <person name="Carter J.-M."/>
            <person name="Baker S.C."/>
            <person name="Pink R."/>
            <person name="Carter D.R.F."/>
            <person name="Collins A."/>
            <person name="Tomlin J."/>
            <person name="Gibbs M."/>
            <person name="Breuker C.J."/>
        </authorList>
    </citation>
    <scope>NUCLEOTIDE SEQUENCE</scope>
    <source>
        <tissue evidence="1">Ovary</tissue>
    </source>
</reference>
<dbReference type="EMBL" id="GAIX01002578">
    <property type="protein sequence ID" value="JAA89982.1"/>
    <property type="molecule type" value="Transcribed_RNA"/>
</dbReference>
<organism evidence="1">
    <name type="scientific">Pararge aegeria</name>
    <name type="common">speckled wood butterfly</name>
    <dbReference type="NCBI Taxonomy" id="116150"/>
    <lineage>
        <taxon>Eukaryota</taxon>
        <taxon>Metazoa</taxon>
        <taxon>Ecdysozoa</taxon>
        <taxon>Arthropoda</taxon>
        <taxon>Hexapoda</taxon>
        <taxon>Insecta</taxon>
        <taxon>Pterygota</taxon>
        <taxon>Neoptera</taxon>
        <taxon>Endopterygota</taxon>
        <taxon>Lepidoptera</taxon>
        <taxon>Glossata</taxon>
        <taxon>Ditrysia</taxon>
        <taxon>Papilionoidea</taxon>
        <taxon>Nymphalidae</taxon>
        <taxon>Satyrinae</taxon>
        <taxon>Satyrini</taxon>
        <taxon>Parargina</taxon>
        <taxon>Pararge</taxon>
    </lineage>
</organism>
<sequence length="72" mass="8524">MQISCCLNATASTSYSVERLQIYFVTLYFSRIHNVIVYPYFYHECERIFVYLFVSLSSLYDLTKQSINLIFG</sequence>
<name>S4PYW5_9NEOP</name>
<reference evidence="1" key="1">
    <citation type="journal article" date="2013" name="BMC Genomics">
        <title>Unscrambling butterfly oogenesis.</title>
        <authorList>
            <person name="Carter J.M."/>
            <person name="Baker S.C."/>
            <person name="Pink R."/>
            <person name="Carter D.R."/>
            <person name="Collins A."/>
            <person name="Tomlin J."/>
            <person name="Gibbs M."/>
            <person name="Breuker C.J."/>
        </authorList>
    </citation>
    <scope>NUCLEOTIDE SEQUENCE</scope>
    <source>
        <tissue evidence="1">Ovary</tissue>
    </source>
</reference>
<proteinExistence type="predicted"/>
<evidence type="ECO:0000313" key="1">
    <source>
        <dbReference type="EMBL" id="JAA89982.1"/>
    </source>
</evidence>
<feature type="non-terminal residue" evidence="1">
    <location>
        <position position="72"/>
    </location>
</feature>